<reference evidence="8 9" key="1">
    <citation type="submission" date="2020-12" db="EMBL/GenBank/DDBJ databases">
        <title>Metabolic potential, ecology and presence of endohyphal bacteria is reflected in genomic diversity of Mucoromycotina.</title>
        <authorList>
            <person name="Muszewska A."/>
            <person name="Okrasinska A."/>
            <person name="Steczkiewicz K."/>
            <person name="Drgas O."/>
            <person name="Orlowska M."/>
            <person name="Perlinska-Lenart U."/>
            <person name="Aleksandrzak-Piekarczyk T."/>
            <person name="Szatraj K."/>
            <person name="Zielenkiewicz U."/>
            <person name="Pilsyk S."/>
            <person name="Malc E."/>
            <person name="Mieczkowski P."/>
            <person name="Kruszewska J.S."/>
            <person name="Biernat P."/>
            <person name="Pawlowska J."/>
        </authorList>
    </citation>
    <scope>NUCLEOTIDE SEQUENCE [LARGE SCALE GENOMIC DNA]</scope>
    <source>
        <strain evidence="8 9">CBS 142.35</strain>
    </source>
</reference>
<keyword evidence="3 6" id="KW-1133">Transmembrane helix</keyword>
<dbReference type="InterPro" id="IPR050355">
    <property type="entry name" value="RCF1"/>
</dbReference>
<comment type="subcellular location">
    <subcellularLocation>
        <location evidence="1">Mitochondrion membrane</location>
    </subcellularLocation>
</comment>
<dbReference type="EMBL" id="JAEPRB010000049">
    <property type="protein sequence ID" value="KAG2224096.1"/>
    <property type="molecule type" value="Genomic_DNA"/>
</dbReference>
<evidence type="ECO:0000259" key="7">
    <source>
        <dbReference type="PROSITE" id="PS51503"/>
    </source>
</evidence>
<dbReference type="GO" id="GO:0031966">
    <property type="term" value="C:mitochondrial membrane"/>
    <property type="evidence" value="ECO:0007669"/>
    <property type="project" value="UniProtKB-SubCell"/>
</dbReference>
<proteinExistence type="predicted"/>
<dbReference type="PROSITE" id="PS51503">
    <property type="entry name" value="HIG1"/>
    <property type="match status" value="1"/>
</dbReference>
<dbReference type="PANTHER" id="PTHR12297:SF3">
    <property type="entry name" value="HIG1 DOMAIN FAMILY MEMBER 1A"/>
    <property type="match status" value="1"/>
</dbReference>
<keyword evidence="2 6" id="KW-0812">Transmembrane</keyword>
<keyword evidence="4" id="KW-0496">Mitochondrion</keyword>
<name>A0A8H7S7J1_9FUNG</name>
<evidence type="ECO:0000256" key="3">
    <source>
        <dbReference type="ARBA" id="ARBA00022989"/>
    </source>
</evidence>
<dbReference type="Pfam" id="PF04588">
    <property type="entry name" value="HIG_1_N"/>
    <property type="match status" value="1"/>
</dbReference>
<feature type="transmembrane region" description="Helical" evidence="6">
    <location>
        <begin position="65"/>
        <end position="86"/>
    </location>
</feature>
<dbReference type="GO" id="GO:0097250">
    <property type="term" value="P:mitochondrial respirasome assembly"/>
    <property type="evidence" value="ECO:0007669"/>
    <property type="project" value="TreeGrafter"/>
</dbReference>
<keyword evidence="9" id="KW-1185">Reference proteome</keyword>
<evidence type="ECO:0000256" key="6">
    <source>
        <dbReference type="SAM" id="Phobius"/>
    </source>
</evidence>
<evidence type="ECO:0000313" key="8">
    <source>
        <dbReference type="EMBL" id="KAG2224096.1"/>
    </source>
</evidence>
<feature type="transmembrane region" description="Helical" evidence="6">
    <location>
        <begin position="34"/>
        <end position="53"/>
    </location>
</feature>
<accession>A0A8H7S7J1</accession>
<keyword evidence="5 6" id="KW-0472">Membrane</keyword>
<gene>
    <name evidence="8" type="ORF">INT45_004977</name>
</gene>
<evidence type="ECO:0000256" key="4">
    <source>
        <dbReference type="ARBA" id="ARBA00023128"/>
    </source>
</evidence>
<evidence type="ECO:0000256" key="1">
    <source>
        <dbReference type="ARBA" id="ARBA00004325"/>
    </source>
</evidence>
<organism evidence="8 9">
    <name type="scientific">Circinella minor</name>
    <dbReference type="NCBI Taxonomy" id="1195481"/>
    <lineage>
        <taxon>Eukaryota</taxon>
        <taxon>Fungi</taxon>
        <taxon>Fungi incertae sedis</taxon>
        <taxon>Mucoromycota</taxon>
        <taxon>Mucoromycotina</taxon>
        <taxon>Mucoromycetes</taxon>
        <taxon>Mucorales</taxon>
        <taxon>Lichtheimiaceae</taxon>
        <taxon>Circinella</taxon>
    </lineage>
</organism>
<evidence type="ECO:0000313" key="9">
    <source>
        <dbReference type="Proteomes" id="UP000646827"/>
    </source>
</evidence>
<dbReference type="OrthoDB" id="6604018at2759"/>
<evidence type="ECO:0000256" key="2">
    <source>
        <dbReference type="ARBA" id="ARBA00022692"/>
    </source>
</evidence>
<evidence type="ECO:0000256" key="5">
    <source>
        <dbReference type="ARBA" id="ARBA00023136"/>
    </source>
</evidence>
<sequence>MPDYTREELERMRITMEGESALDRMKRKSREEPLVPAGVALTCFALVAATVGVRTGNRAYANNMFRLRVAAQGFTIFAMVGGSLYYTYKEKQAKLAAEKSITPAPTKEEQ</sequence>
<comment type="caution">
    <text evidence="8">The sequence shown here is derived from an EMBL/GenBank/DDBJ whole genome shotgun (WGS) entry which is preliminary data.</text>
</comment>
<dbReference type="AlphaFoldDB" id="A0A8H7S7J1"/>
<dbReference type="Proteomes" id="UP000646827">
    <property type="component" value="Unassembled WGS sequence"/>
</dbReference>
<protein>
    <recommendedName>
        <fullName evidence="7">HIG1 domain-containing protein</fullName>
    </recommendedName>
</protein>
<dbReference type="PANTHER" id="PTHR12297">
    <property type="entry name" value="HYPOXIA-INDUCBILE GENE 1 HIG1 -RELATED"/>
    <property type="match status" value="1"/>
</dbReference>
<dbReference type="InterPro" id="IPR007667">
    <property type="entry name" value="Hypoxia_induced_domain"/>
</dbReference>
<dbReference type="Gene3D" id="6.10.140.1320">
    <property type="match status" value="1"/>
</dbReference>
<feature type="domain" description="HIG1" evidence="7">
    <location>
        <begin position="6"/>
        <end position="97"/>
    </location>
</feature>